<reference evidence="4" key="1">
    <citation type="journal article" date="2019" name="Int. J. Syst. Evol. Microbiol.">
        <title>The Global Catalogue of Microorganisms (GCM) 10K type strain sequencing project: providing services to taxonomists for standard genome sequencing and annotation.</title>
        <authorList>
            <consortium name="The Broad Institute Genomics Platform"/>
            <consortium name="The Broad Institute Genome Sequencing Center for Infectious Disease"/>
            <person name="Wu L."/>
            <person name="Ma J."/>
        </authorList>
    </citation>
    <scope>NUCLEOTIDE SEQUENCE [LARGE SCALE GENOMIC DNA]</scope>
    <source>
        <strain evidence="4">CCUG 60527</strain>
    </source>
</reference>
<dbReference type="InterPro" id="IPR011006">
    <property type="entry name" value="CheY-like_superfamily"/>
</dbReference>
<dbReference type="PROSITE" id="PS50110">
    <property type="entry name" value="RESPONSE_REGULATORY"/>
    <property type="match status" value="1"/>
</dbReference>
<sequence length="221" mass="25145">MFSKVLISDDLGSINEGVTSVLNELNIKLFDKVQYCDDAYLKLKKAKIDSNPYDLIITDLSYIPDHREQRFSSGEELIKAIREEGFNLKIIVFSIEDKIQKVRALLEKYNINAYVCKSRYGLKDLKLAIEKVNNNETWVSNQVQQALSKKTTLEITDYDVNLLESLANGLSQEEISIQFKNKNLSPSSLSSIEKKLNKLKIQFKANNAIHLVSIVKDLGVI</sequence>
<keyword evidence="1" id="KW-0597">Phosphoprotein</keyword>
<accession>A0ABW3JTP9</accession>
<evidence type="ECO:0000259" key="2">
    <source>
        <dbReference type="PROSITE" id="PS50110"/>
    </source>
</evidence>
<feature type="modified residue" description="4-aspartylphosphate" evidence="1">
    <location>
        <position position="59"/>
    </location>
</feature>
<dbReference type="SUPFAM" id="SSF52172">
    <property type="entry name" value="CheY-like"/>
    <property type="match status" value="1"/>
</dbReference>
<organism evidence="3 4">
    <name type="scientific">Tenacibaculum geojense</name>
    <dbReference type="NCBI Taxonomy" id="915352"/>
    <lineage>
        <taxon>Bacteria</taxon>
        <taxon>Pseudomonadati</taxon>
        <taxon>Bacteroidota</taxon>
        <taxon>Flavobacteriia</taxon>
        <taxon>Flavobacteriales</taxon>
        <taxon>Flavobacteriaceae</taxon>
        <taxon>Tenacibaculum</taxon>
    </lineage>
</organism>
<name>A0ABW3JTP9_9FLAO</name>
<evidence type="ECO:0000313" key="3">
    <source>
        <dbReference type="EMBL" id="MFD0993185.1"/>
    </source>
</evidence>
<feature type="domain" description="Response regulatory" evidence="2">
    <location>
        <begin position="4"/>
        <end position="132"/>
    </location>
</feature>
<dbReference type="Gene3D" id="3.40.50.2300">
    <property type="match status" value="1"/>
</dbReference>
<dbReference type="Proteomes" id="UP001597062">
    <property type="component" value="Unassembled WGS sequence"/>
</dbReference>
<evidence type="ECO:0000256" key="1">
    <source>
        <dbReference type="PROSITE-ProRule" id="PRU00169"/>
    </source>
</evidence>
<evidence type="ECO:0000313" key="4">
    <source>
        <dbReference type="Proteomes" id="UP001597062"/>
    </source>
</evidence>
<comment type="caution">
    <text evidence="3">The sequence shown here is derived from an EMBL/GenBank/DDBJ whole genome shotgun (WGS) entry which is preliminary data.</text>
</comment>
<proteinExistence type="predicted"/>
<gene>
    <name evidence="3" type="ORF">ACFQ1U_08210</name>
</gene>
<dbReference type="EMBL" id="JBHTJR010000045">
    <property type="protein sequence ID" value="MFD0993185.1"/>
    <property type="molecule type" value="Genomic_DNA"/>
</dbReference>
<protein>
    <submittedName>
        <fullName evidence="3">Response regulator</fullName>
    </submittedName>
</protein>
<dbReference type="RefSeq" id="WP_386107183.1">
    <property type="nucleotide sequence ID" value="NZ_JBHTJR010000045.1"/>
</dbReference>
<dbReference type="InterPro" id="IPR001789">
    <property type="entry name" value="Sig_transdc_resp-reg_receiver"/>
</dbReference>
<keyword evidence="4" id="KW-1185">Reference proteome</keyword>